<feature type="compositionally biased region" description="Basic and acidic residues" evidence="6">
    <location>
        <begin position="456"/>
        <end position="473"/>
    </location>
</feature>
<comment type="catalytic activity">
    <reaction evidence="1">
        <text>Hydrolysis of terminal non-reducing beta-D-galactose residues in beta-D-galactosides.</text>
        <dbReference type="EC" id="3.2.1.23"/>
    </reaction>
</comment>
<evidence type="ECO:0000256" key="1">
    <source>
        <dbReference type="ARBA" id="ARBA00001412"/>
    </source>
</evidence>
<dbReference type="PANTHER" id="PTHR46323:SF2">
    <property type="entry name" value="BETA-GALACTOSIDASE"/>
    <property type="match status" value="1"/>
</dbReference>
<evidence type="ECO:0000256" key="5">
    <source>
        <dbReference type="ARBA" id="ARBA00023295"/>
    </source>
</evidence>
<feature type="region of interest" description="Disordered" evidence="6">
    <location>
        <begin position="441"/>
        <end position="473"/>
    </location>
</feature>
<feature type="region of interest" description="Disordered" evidence="6">
    <location>
        <begin position="1"/>
        <end position="65"/>
    </location>
</feature>
<keyword evidence="9" id="KW-1185">Reference proteome</keyword>
<feature type="region of interest" description="Disordered" evidence="6">
    <location>
        <begin position="115"/>
        <end position="135"/>
    </location>
</feature>
<dbReference type="Gene3D" id="2.60.120.260">
    <property type="entry name" value="Galactose-binding domain-like"/>
    <property type="match status" value="1"/>
</dbReference>
<keyword evidence="4" id="KW-0378">Hydrolase</keyword>
<dbReference type="EMBL" id="AGNL01029192">
    <property type="protein sequence ID" value="EJK57186.1"/>
    <property type="molecule type" value="Genomic_DNA"/>
</dbReference>
<sequence length="473" mass="50995">MAPSSPSRRGDGDKMSTTAPRRLDLNLHCGGSAGRNAWEDPSFSGANRLPPHSRRARSMTAPGGYTRGVCLDSGGDGSDGRSEADGGVEVTGGWTFRLFPDPHCILSSCVAASSGEGGTSGEDREEGSQSFRSTAVPSCWTMTEASDPPRYTNVQMPFDTLYPHVPRDSSVRPGGWRSDETGDGRRRTVLHFAGVEGCFFVYLNGQFVGAGKDSRLPSEFEVTDLLRYERDGKTAPAAGTPASAPNVLAVVVVKWSDASFLEQQDHWRGMAGIHRSVYLYPTPGEAFLVARSSVVVSGDEGTAWDDRALSHRGRLEITARIGRDQGTRVVRTATRILSARGVGTDEIPTQMQGASTTLCASEEKEHILSASLFLDSLWPAGAGRISSLRGTTAWTDDRSPGGEGRNLCRPPVSHHFCARELWRRLVSGYWVTSPTQHAPLARVLRRSQAPGAGGEDAERRDVHSEEKEHSGGK</sequence>
<evidence type="ECO:0000313" key="8">
    <source>
        <dbReference type="EMBL" id="EJK57186.1"/>
    </source>
</evidence>
<accession>K0S8L1</accession>
<evidence type="ECO:0000256" key="3">
    <source>
        <dbReference type="ARBA" id="ARBA00012756"/>
    </source>
</evidence>
<reference evidence="8 9" key="1">
    <citation type="journal article" date="2012" name="Genome Biol.">
        <title>Genome and low-iron response of an oceanic diatom adapted to chronic iron limitation.</title>
        <authorList>
            <person name="Lommer M."/>
            <person name="Specht M."/>
            <person name="Roy A.S."/>
            <person name="Kraemer L."/>
            <person name="Andreson R."/>
            <person name="Gutowska M.A."/>
            <person name="Wolf J."/>
            <person name="Bergner S.V."/>
            <person name="Schilhabel M.B."/>
            <person name="Klostermeier U.C."/>
            <person name="Beiko R.G."/>
            <person name="Rosenstiel P."/>
            <person name="Hippler M."/>
            <person name="Laroche J."/>
        </authorList>
    </citation>
    <scope>NUCLEOTIDE SEQUENCE [LARGE SCALE GENOMIC DNA]</scope>
    <source>
        <strain evidence="8 9">CCMP1005</strain>
    </source>
</reference>
<evidence type="ECO:0000313" key="9">
    <source>
        <dbReference type="Proteomes" id="UP000266841"/>
    </source>
</evidence>
<evidence type="ECO:0000259" key="7">
    <source>
        <dbReference type="Pfam" id="PF02837"/>
    </source>
</evidence>
<dbReference type="Proteomes" id="UP000266841">
    <property type="component" value="Unassembled WGS sequence"/>
</dbReference>
<dbReference type="PANTHER" id="PTHR46323">
    <property type="entry name" value="BETA-GALACTOSIDASE"/>
    <property type="match status" value="1"/>
</dbReference>
<name>K0S8L1_THAOC</name>
<evidence type="ECO:0000256" key="6">
    <source>
        <dbReference type="SAM" id="MobiDB-lite"/>
    </source>
</evidence>
<dbReference type="InterPro" id="IPR008979">
    <property type="entry name" value="Galactose-bd-like_sf"/>
</dbReference>
<dbReference type="Pfam" id="PF02837">
    <property type="entry name" value="Glyco_hydro_2_N"/>
    <property type="match status" value="1"/>
</dbReference>
<dbReference type="GO" id="GO:0004565">
    <property type="term" value="F:beta-galactosidase activity"/>
    <property type="evidence" value="ECO:0007669"/>
    <property type="project" value="UniProtKB-EC"/>
</dbReference>
<evidence type="ECO:0000256" key="2">
    <source>
        <dbReference type="ARBA" id="ARBA00007401"/>
    </source>
</evidence>
<gene>
    <name evidence="8" type="ORF">THAOC_22800</name>
</gene>
<protein>
    <recommendedName>
        <fullName evidence="3">beta-galactosidase</fullName>
        <ecNumber evidence="3">3.2.1.23</ecNumber>
    </recommendedName>
</protein>
<dbReference type="GO" id="GO:0009341">
    <property type="term" value="C:beta-galactosidase complex"/>
    <property type="evidence" value="ECO:0007669"/>
    <property type="project" value="TreeGrafter"/>
</dbReference>
<proteinExistence type="inferred from homology"/>
<dbReference type="AlphaFoldDB" id="K0S8L1"/>
<dbReference type="InterPro" id="IPR050347">
    <property type="entry name" value="Bact_Beta-galactosidase"/>
</dbReference>
<dbReference type="SUPFAM" id="SSF49785">
    <property type="entry name" value="Galactose-binding domain-like"/>
    <property type="match status" value="1"/>
</dbReference>
<dbReference type="OrthoDB" id="408320at2759"/>
<organism evidence="8 9">
    <name type="scientific">Thalassiosira oceanica</name>
    <name type="common">Marine diatom</name>
    <dbReference type="NCBI Taxonomy" id="159749"/>
    <lineage>
        <taxon>Eukaryota</taxon>
        <taxon>Sar</taxon>
        <taxon>Stramenopiles</taxon>
        <taxon>Ochrophyta</taxon>
        <taxon>Bacillariophyta</taxon>
        <taxon>Coscinodiscophyceae</taxon>
        <taxon>Thalassiosirophycidae</taxon>
        <taxon>Thalassiosirales</taxon>
        <taxon>Thalassiosiraceae</taxon>
        <taxon>Thalassiosira</taxon>
    </lineage>
</organism>
<dbReference type="EC" id="3.2.1.23" evidence="3"/>
<keyword evidence="5" id="KW-0326">Glycosidase</keyword>
<comment type="caution">
    <text evidence="8">The sequence shown here is derived from an EMBL/GenBank/DDBJ whole genome shotgun (WGS) entry which is preliminary data.</text>
</comment>
<feature type="domain" description="Glycosyl hydrolases family 2 sugar binding" evidence="7">
    <location>
        <begin position="91"/>
        <end position="283"/>
    </location>
</feature>
<dbReference type="GO" id="GO:0005990">
    <property type="term" value="P:lactose catabolic process"/>
    <property type="evidence" value="ECO:0007669"/>
    <property type="project" value="TreeGrafter"/>
</dbReference>
<evidence type="ECO:0000256" key="4">
    <source>
        <dbReference type="ARBA" id="ARBA00022801"/>
    </source>
</evidence>
<dbReference type="InterPro" id="IPR006104">
    <property type="entry name" value="Glyco_hydro_2_N"/>
</dbReference>
<comment type="similarity">
    <text evidence="2">Belongs to the glycosyl hydrolase 2 family.</text>
</comment>